<accession>A0A0R3T7N1</accession>
<dbReference type="EMBL" id="UZAE01001685">
    <property type="protein sequence ID" value="VDN98927.1"/>
    <property type="molecule type" value="Genomic_DNA"/>
</dbReference>
<feature type="transmembrane region" description="Helical" evidence="2">
    <location>
        <begin position="184"/>
        <end position="203"/>
    </location>
</feature>
<keyword evidence="5" id="KW-1185">Reference proteome</keyword>
<sequence length="204" mass="23133">MAINFLPQILFIVIMSTKGIEIEVSDGGSINYESAKDIEIHHPLSLWRRLAFSIGGVPMQLMQNISGFFLTLFLLEVVDLPPRYLSAVILTSRVVDAITDPIMGYLVLKTRSRFGQKRPWMIFSTPVWALSFFFLYYSINASAVAKLAMYLTLNCLIQIGLTAYQVPYSSLTMVLTNDPKERDVLTAFRKFLISFNLFFVGLLL</sequence>
<dbReference type="Pfam" id="PF13347">
    <property type="entry name" value="MFS_2"/>
    <property type="match status" value="1"/>
</dbReference>
<dbReference type="PANTHER" id="PTHR11328:SF24">
    <property type="entry name" value="MAJOR FACILITATOR SUPERFAMILY (MFS) PROFILE DOMAIN-CONTAINING PROTEIN"/>
    <property type="match status" value="1"/>
</dbReference>
<name>A0A0R3T7N1_RODNA</name>
<evidence type="ECO:0000313" key="4">
    <source>
        <dbReference type="EMBL" id="VDN98927.1"/>
    </source>
</evidence>
<organism evidence="6">
    <name type="scientific">Rodentolepis nana</name>
    <name type="common">Dwarf tapeworm</name>
    <name type="synonym">Hymenolepis nana</name>
    <dbReference type="NCBI Taxonomy" id="102285"/>
    <lineage>
        <taxon>Eukaryota</taxon>
        <taxon>Metazoa</taxon>
        <taxon>Spiralia</taxon>
        <taxon>Lophotrochozoa</taxon>
        <taxon>Platyhelminthes</taxon>
        <taxon>Cestoda</taxon>
        <taxon>Eucestoda</taxon>
        <taxon>Cyclophyllidea</taxon>
        <taxon>Hymenolepididae</taxon>
        <taxon>Rodentolepis</taxon>
    </lineage>
</organism>
<dbReference type="SUPFAM" id="SSF103473">
    <property type="entry name" value="MFS general substrate transporter"/>
    <property type="match status" value="1"/>
</dbReference>
<reference evidence="6" key="1">
    <citation type="submission" date="2017-02" db="UniProtKB">
        <authorList>
            <consortium name="WormBaseParasite"/>
        </authorList>
    </citation>
    <scope>IDENTIFICATION</scope>
</reference>
<dbReference type="InterPro" id="IPR039672">
    <property type="entry name" value="MFS_2"/>
</dbReference>
<gene>
    <name evidence="4" type="ORF">HNAJ_LOCUS3068</name>
</gene>
<dbReference type="GO" id="GO:0005886">
    <property type="term" value="C:plasma membrane"/>
    <property type="evidence" value="ECO:0007669"/>
    <property type="project" value="TreeGrafter"/>
</dbReference>
<keyword evidence="3" id="KW-0732">Signal</keyword>
<dbReference type="InterPro" id="IPR036259">
    <property type="entry name" value="MFS_trans_sf"/>
</dbReference>
<reference evidence="4 5" key="2">
    <citation type="submission" date="2018-11" db="EMBL/GenBank/DDBJ databases">
        <authorList>
            <consortium name="Pathogen Informatics"/>
        </authorList>
    </citation>
    <scope>NUCLEOTIDE SEQUENCE [LARGE SCALE GENOMIC DNA]</scope>
</reference>
<feature type="signal peptide" evidence="3">
    <location>
        <begin position="1"/>
        <end position="19"/>
    </location>
</feature>
<comment type="similarity">
    <text evidence="1">Belongs to the major facilitator superfamily.</text>
</comment>
<evidence type="ECO:0000256" key="1">
    <source>
        <dbReference type="ARBA" id="ARBA00008335"/>
    </source>
</evidence>
<evidence type="ECO:0000313" key="5">
    <source>
        <dbReference type="Proteomes" id="UP000278807"/>
    </source>
</evidence>
<dbReference type="STRING" id="102285.A0A0R3T7N1"/>
<protein>
    <submittedName>
        <fullName evidence="6">MFS transporter</fullName>
    </submittedName>
</protein>
<keyword evidence="2" id="KW-1133">Transmembrane helix</keyword>
<dbReference type="AlphaFoldDB" id="A0A0R3T7N1"/>
<feature type="transmembrane region" description="Helical" evidence="2">
    <location>
        <begin position="120"/>
        <end position="139"/>
    </location>
</feature>
<proteinExistence type="inferred from homology"/>
<dbReference type="GO" id="GO:0015293">
    <property type="term" value="F:symporter activity"/>
    <property type="evidence" value="ECO:0007669"/>
    <property type="project" value="InterPro"/>
</dbReference>
<keyword evidence="2" id="KW-0812">Transmembrane</keyword>
<dbReference type="OrthoDB" id="197206at2759"/>
<evidence type="ECO:0000256" key="2">
    <source>
        <dbReference type="SAM" id="Phobius"/>
    </source>
</evidence>
<dbReference type="PANTHER" id="PTHR11328">
    <property type="entry name" value="MAJOR FACILITATOR SUPERFAMILY DOMAIN-CONTAINING PROTEIN"/>
    <property type="match status" value="1"/>
</dbReference>
<evidence type="ECO:0000313" key="6">
    <source>
        <dbReference type="WBParaSite" id="HNAJ_0000306901-mRNA-1"/>
    </source>
</evidence>
<dbReference type="WBParaSite" id="HNAJ_0000306901-mRNA-1">
    <property type="protein sequence ID" value="HNAJ_0000306901-mRNA-1"/>
    <property type="gene ID" value="HNAJ_0000306901"/>
</dbReference>
<evidence type="ECO:0000256" key="3">
    <source>
        <dbReference type="SAM" id="SignalP"/>
    </source>
</evidence>
<feature type="transmembrane region" description="Helical" evidence="2">
    <location>
        <begin position="145"/>
        <end position="164"/>
    </location>
</feature>
<feature type="chain" id="PRO_5043131695" evidence="3">
    <location>
        <begin position="20"/>
        <end position="204"/>
    </location>
</feature>
<dbReference type="Proteomes" id="UP000278807">
    <property type="component" value="Unassembled WGS sequence"/>
</dbReference>
<keyword evidence="2" id="KW-0472">Membrane</keyword>
<dbReference type="GO" id="GO:0008643">
    <property type="term" value="P:carbohydrate transport"/>
    <property type="evidence" value="ECO:0007669"/>
    <property type="project" value="InterPro"/>
</dbReference>